<evidence type="ECO:0000313" key="5">
    <source>
        <dbReference type="Proteomes" id="UP000199579"/>
    </source>
</evidence>
<proteinExistence type="predicted"/>
<organism evidence="3 5">
    <name type="scientific">Azotobacter beijerinckii</name>
    <dbReference type="NCBI Taxonomy" id="170623"/>
    <lineage>
        <taxon>Bacteria</taxon>
        <taxon>Pseudomonadati</taxon>
        <taxon>Pseudomonadota</taxon>
        <taxon>Gammaproteobacteria</taxon>
        <taxon>Pseudomonadales</taxon>
        <taxon>Pseudomonadaceae</taxon>
        <taxon>Azotobacter</taxon>
    </lineage>
</organism>
<sequence>MNRTSVSSSNLRSVGYDPSTSTLEVEFHNGGLYEYSGVPASIHAGLMAASSHGSYFDAHIKNGPYRYRKIR</sequence>
<dbReference type="Proteomes" id="UP000198861">
    <property type="component" value="Unassembled WGS sequence"/>
</dbReference>
<dbReference type="Pfam" id="PF13619">
    <property type="entry name" value="KTSC"/>
    <property type="match status" value="1"/>
</dbReference>
<reference evidence="2 4" key="2">
    <citation type="submission" date="2016-10" db="EMBL/GenBank/DDBJ databases">
        <authorList>
            <person name="Varghese N."/>
            <person name="Submissions S."/>
        </authorList>
    </citation>
    <scope>NUCLEOTIDE SEQUENCE [LARGE SCALE GENOMIC DNA]</scope>
    <source>
        <strain evidence="2 4">DSM 282</strain>
    </source>
</reference>
<dbReference type="Proteomes" id="UP000199579">
    <property type="component" value="Unassembled WGS sequence"/>
</dbReference>
<evidence type="ECO:0000259" key="1">
    <source>
        <dbReference type="Pfam" id="PF13619"/>
    </source>
</evidence>
<keyword evidence="4" id="KW-1185">Reference proteome</keyword>
<accession>A0A1I4CIT0</accession>
<dbReference type="InterPro" id="IPR025309">
    <property type="entry name" value="KTSC_dom"/>
</dbReference>
<dbReference type="EMBL" id="FOKJ01000025">
    <property type="protein sequence ID" value="SFB22224.1"/>
    <property type="molecule type" value="Genomic_DNA"/>
</dbReference>
<dbReference type="RefSeq" id="WP_090938857.1">
    <property type="nucleotide sequence ID" value="NZ_FOKJ01000025.1"/>
</dbReference>
<dbReference type="AlphaFoldDB" id="A0A1I4CIT0"/>
<dbReference type="EMBL" id="FOSX01000024">
    <property type="protein sequence ID" value="SFK79861.1"/>
    <property type="molecule type" value="Genomic_DNA"/>
</dbReference>
<gene>
    <name evidence="2" type="ORF">SAMN04244571_01827</name>
    <name evidence="3" type="ORF">SAMN04244574_01909</name>
</gene>
<feature type="domain" description="KTSC" evidence="1">
    <location>
        <begin position="7"/>
        <end position="62"/>
    </location>
</feature>
<name>A0A1I4CIT0_9GAMM</name>
<evidence type="ECO:0000313" key="2">
    <source>
        <dbReference type="EMBL" id="SFB22224.1"/>
    </source>
</evidence>
<evidence type="ECO:0000313" key="4">
    <source>
        <dbReference type="Proteomes" id="UP000198861"/>
    </source>
</evidence>
<protein>
    <submittedName>
        <fullName evidence="3">KTSC domain-containing protein</fullName>
    </submittedName>
</protein>
<reference evidence="3 5" key="1">
    <citation type="submission" date="2016-10" db="EMBL/GenBank/DDBJ databases">
        <authorList>
            <person name="de Groot N.N."/>
        </authorList>
    </citation>
    <scope>NUCLEOTIDE SEQUENCE [LARGE SCALE GENOMIC DNA]</scope>
    <source>
        <strain evidence="3 5">DSM 381</strain>
    </source>
</reference>
<evidence type="ECO:0000313" key="3">
    <source>
        <dbReference type="EMBL" id="SFK79861.1"/>
    </source>
</evidence>